<dbReference type="RefSeq" id="WP_071628804.1">
    <property type="nucleotide sequence ID" value="NZ_CP022375.1"/>
</dbReference>
<organism evidence="6 7">
    <name type="scientific">Francisella opportunistica</name>
    <dbReference type="NCBI Taxonomy" id="2016517"/>
    <lineage>
        <taxon>Bacteria</taxon>
        <taxon>Pseudomonadati</taxon>
        <taxon>Pseudomonadota</taxon>
        <taxon>Gammaproteobacteria</taxon>
        <taxon>Thiotrichales</taxon>
        <taxon>Francisellaceae</taxon>
        <taxon>Francisella</taxon>
    </lineage>
</organism>
<reference evidence="6 7" key="1">
    <citation type="submission" date="2017-07" db="EMBL/GenBank/DDBJ databases">
        <title>Complete genome sequences and comparative analysis of the novel pathogen Francisella opportunistica.</title>
        <authorList>
            <person name="Dietrich E.A."/>
            <person name="Kingry L.C."/>
            <person name="Petersen J.M."/>
        </authorList>
    </citation>
    <scope>NUCLEOTIDE SEQUENCE [LARGE SCALE GENOMIC DNA]</scope>
    <source>
        <strain evidence="6 7">14-2155</strain>
    </source>
</reference>
<evidence type="ECO:0000313" key="7">
    <source>
        <dbReference type="Proteomes" id="UP000253862"/>
    </source>
</evidence>
<keyword evidence="4 5" id="KW-0472">Membrane</keyword>
<evidence type="ECO:0000256" key="5">
    <source>
        <dbReference type="SAM" id="Phobius"/>
    </source>
</evidence>
<evidence type="ECO:0000256" key="2">
    <source>
        <dbReference type="ARBA" id="ARBA00022692"/>
    </source>
</evidence>
<feature type="transmembrane region" description="Helical" evidence="5">
    <location>
        <begin position="12"/>
        <end position="32"/>
    </location>
</feature>
<dbReference type="GO" id="GO:0016020">
    <property type="term" value="C:membrane"/>
    <property type="evidence" value="ECO:0007669"/>
    <property type="project" value="UniProtKB-SubCell"/>
</dbReference>
<gene>
    <name evidence="6" type="ORF">CGC43_02470</name>
</gene>
<keyword evidence="2 5" id="KW-0812">Transmembrane</keyword>
<dbReference type="InterPro" id="IPR023380">
    <property type="entry name" value="DsbB-like_sf"/>
</dbReference>
<protein>
    <submittedName>
        <fullName evidence="6">Disulfide bond formation protein B</fullName>
    </submittedName>
</protein>
<feature type="transmembrane region" description="Helical" evidence="5">
    <location>
        <begin position="148"/>
        <end position="173"/>
    </location>
</feature>
<evidence type="ECO:0000256" key="1">
    <source>
        <dbReference type="ARBA" id="ARBA00004141"/>
    </source>
</evidence>
<feature type="transmembrane region" description="Helical" evidence="5">
    <location>
        <begin position="44"/>
        <end position="63"/>
    </location>
</feature>
<dbReference type="SUPFAM" id="SSF158442">
    <property type="entry name" value="DsbB-like"/>
    <property type="match status" value="1"/>
</dbReference>
<proteinExistence type="predicted"/>
<keyword evidence="3 5" id="KW-1133">Transmembrane helix</keyword>
<dbReference type="GO" id="GO:0006457">
    <property type="term" value="P:protein folding"/>
    <property type="evidence" value="ECO:0007669"/>
    <property type="project" value="InterPro"/>
</dbReference>
<dbReference type="GO" id="GO:0015035">
    <property type="term" value="F:protein-disulfide reductase activity"/>
    <property type="evidence" value="ECO:0007669"/>
    <property type="project" value="InterPro"/>
</dbReference>
<dbReference type="Pfam" id="PF02600">
    <property type="entry name" value="DsbB"/>
    <property type="match status" value="1"/>
</dbReference>
<evidence type="ECO:0000256" key="3">
    <source>
        <dbReference type="ARBA" id="ARBA00022989"/>
    </source>
</evidence>
<evidence type="ECO:0000313" key="6">
    <source>
        <dbReference type="EMBL" id="AXH29519.1"/>
    </source>
</evidence>
<name>A0A345JQC3_9GAMM</name>
<dbReference type="EMBL" id="CP022375">
    <property type="protein sequence ID" value="AXH29519.1"/>
    <property type="molecule type" value="Genomic_DNA"/>
</dbReference>
<keyword evidence="7" id="KW-1185">Reference proteome</keyword>
<accession>A0A345JQC3</accession>
<comment type="subcellular location">
    <subcellularLocation>
        <location evidence="1">Membrane</location>
        <topology evidence="1">Multi-pass membrane protein</topology>
    </subcellularLocation>
</comment>
<evidence type="ECO:0000256" key="4">
    <source>
        <dbReference type="ARBA" id="ARBA00023136"/>
    </source>
</evidence>
<dbReference type="AlphaFoldDB" id="A0A345JQC3"/>
<sequence>MKTFMKNDLIKALNAIELMGVTVIIVAAFYFQFVIDEIPCPLCLLQRLGLLGIGFGFLLNMRFNIRPSHYALSLLAAAFTSFVSLRQIALHITDPAGFGSRVLGMHMYSWVFVISMIAIIYIAIVMSYPQQYELSQRPQEITQASNKILRTFTHFMFIIFILIIFANMISTFFECGLHECPDNPTTYLYR</sequence>
<dbReference type="Proteomes" id="UP000253862">
    <property type="component" value="Chromosome"/>
</dbReference>
<dbReference type="InterPro" id="IPR003752">
    <property type="entry name" value="DiS_bond_form_DsbB/BdbC"/>
</dbReference>
<dbReference type="Gene3D" id="1.20.1550.10">
    <property type="entry name" value="DsbB-like"/>
    <property type="match status" value="1"/>
</dbReference>
<feature type="transmembrane region" description="Helical" evidence="5">
    <location>
        <begin position="70"/>
        <end position="88"/>
    </location>
</feature>
<feature type="transmembrane region" description="Helical" evidence="5">
    <location>
        <begin position="108"/>
        <end position="128"/>
    </location>
</feature>